<protein>
    <submittedName>
        <fullName evidence="2">Putative prenyltransferase</fullName>
    </submittedName>
</protein>
<keyword evidence="1" id="KW-0812">Transmembrane</keyword>
<dbReference type="STRING" id="1234409.C683_0930"/>
<feature type="transmembrane region" description="Helical" evidence="1">
    <location>
        <begin position="91"/>
        <end position="108"/>
    </location>
</feature>
<feature type="transmembrane region" description="Helical" evidence="1">
    <location>
        <begin position="143"/>
        <end position="160"/>
    </location>
</feature>
<accession>K8ZAV6</accession>
<evidence type="ECO:0000313" key="3">
    <source>
        <dbReference type="Proteomes" id="UP000016057"/>
    </source>
</evidence>
<sequence length="296" mass="35104">MDIRRFIQLAHVRKIPFLLFPLLFGLIYSLYQYDNAYWGKSIILMIAMVCFFLAIHLLKEWGYFQRAEDEQKQKETLVYQLSIDMDELRKWLFILFGASFLLFAIVAFMVGWQFAIFLVVGIFCSIFYVYGKNPWMNTWLSEPIFSFGLGLLLPFIMLLANTWQKTISIGELWMQSTWMMLPLVFTFAIVITAENTVRMQQEEDIHPLVSYLHYSVIDGLLELFLFLAFVLPLFSIYLDLAPWLVVLMWLVFPKAWMDLKKFIQKHHASKAFPYIQEIFEMIMMLQIIVYALGLFF</sequence>
<dbReference type="EMBL" id="AMYT01000019">
    <property type="protein sequence ID" value="EKU27152.1"/>
    <property type="molecule type" value="Genomic_DNA"/>
</dbReference>
<dbReference type="OrthoDB" id="9767568at2"/>
<dbReference type="RefSeq" id="WP_009490635.1">
    <property type="nucleotide sequence ID" value="NZ_AMYT01000019.1"/>
</dbReference>
<keyword evidence="1" id="KW-1133">Transmembrane helix</keyword>
<proteinExistence type="predicted"/>
<gene>
    <name evidence="2" type="ORF">C683_0930</name>
</gene>
<comment type="caution">
    <text evidence="2">The sequence shown here is derived from an EMBL/GenBank/DDBJ whole genome shotgun (WGS) entry which is preliminary data.</text>
</comment>
<dbReference type="eggNOG" id="COG1575">
    <property type="taxonomic scope" value="Bacteria"/>
</dbReference>
<dbReference type="Proteomes" id="UP000016057">
    <property type="component" value="Unassembled WGS sequence"/>
</dbReference>
<feature type="transmembrane region" description="Helical" evidence="1">
    <location>
        <begin position="37"/>
        <end position="58"/>
    </location>
</feature>
<keyword evidence="3" id="KW-1185">Reference proteome</keyword>
<dbReference type="AlphaFoldDB" id="K8ZAV6"/>
<feature type="transmembrane region" description="Helical" evidence="1">
    <location>
        <begin position="114"/>
        <end position="131"/>
    </location>
</feature>
<evidence type="ECO:0000256" key="1">
    <source>
        <dbReference type="SAM" id="Phobius"/>
    </source>
</evidence>
<keyword evidence="2" id="KW-0808">Transferase</keyword>
<reference evidence="2 3" key="1">
    <citation type="journal article" date="2013" name="Genome Announc.">
        <title>Draft Genome Sequence of Catellicoccus marimammalium, a Novel Species Commonly Found in Gull Feces.</title>
        <authorList>
            <person name="Weigand M.R."/>
            <person name="Ryu H."/>
            <person name="Bozcek L."/>
            <person name="Konstantinidis K.T."/>
            <person name="Santo Domingo J.W."/>
        </authorList>
    </citation>
    <scope>NUCLEOTIDE SEQUENCE [LARGE SCALE GENOMIC DNA]</scope>
    <source>
        <strain evidence="2 3">M35/04/3</strain>
    </source>
</reference>
<feature type="transmembrane region" description="Helical" evidence="1">
    <location>
        <begin position="211"/>
        <end position="234"/>
    </location>
</feature>
<name>K8ZAV6_9ENTE</name>
<feature type="transmembrane region" description="Helical" evidence="1">
    <location>
        <begin position="12"/>
        <end position="31"/>
    </location>
</feature>
<feature type="transmembrane region" description="Helical" evidence="1">
    <location>
        <begin position="278"/>
        <end position="295"/>
    </location>
</feature>
<evidence type="ECO:0000313" key="2">
    <source>
        <dbReference type="EMBL" id="EKU27152.1"/>
    </source>
</evidence>
<keyword evidence="1" id="KW-0472">Membrane</keyword>
<dbReference type="GO" id="GO:0016740">
    <property type="term" value="F:transferase activity"/>
    <property type="evidence" value="ECO:0007669"/>
    <property type="project" value="UniProtKB-KW"/>
</dbReference>
<organism evidence="2 3">
    <name type="scientific">Catellicoccus marimammalium M35/04/3</name>
    <dbReference type="NCBI Taxonomy" id="1234409"/>
    <lineage>
        <taxon>Bacteria</taxon>
        <taxon>Bacillati</taxon>
        <taxon>Bacillota</taxon>
        <taxon>Bacilli</taxon>
        <taxon>Lactobacillales</taxon>
        <taxon>Enterococcaceae</taxon>
        <taxon>Catellicoccus</taxon>
    </lineage>
</organism>
<feature type="transmembrane region" description="Helical" evidence="1">
    <location>
        <begin position="172"/>
        <end position="191"/>
    </location>
</feature>
<feature type="transmembrane region" description="Helical" evidence="1">
    <location>
        <begin position="240"/>
        <end position="257"/>
    </location>
</feature>